<reference evidence="4" key="1">
    <citation type="journal article" date="2019" name="Int. J. Syst. Evol. Microbiol.">
        <title>The Global Catalogue of Microorganisms (GCM) 10K type strain sequencing project: providing services to taxonomists for standard genome sequencing and annotation.</title>
        <authorList>
            <consortium name="The Broad Institute Genomics Platform"/>
            <consortium name="The Broad Institute Genome Sequencing Center for Infectious Disease"/>
            <person name="Wu L."/>
            <person name="Ma J."/>
        </authorList>
    </citation>
    <scope>NUCLEOTIDE SEQUENCE [LARGE SCALE GENOMIC DNA]</scope>
    <source>
        <strain evidence="4">JCM 17388</strain>
    </source>
</reference>
<dbReference type="InterPro" id="IPR003594">
    <property type="entry name" value="HATPase_dom"/>
</dbReference>
<dbReference type="CDD" id="cd16936">
    <property type="entry name" value="HATPase_RsbW-like"/>
    <property type="match status" value="1"/>
</dbReference>
<dbReference type="PANTHER" id="PTHR35526">
    <property type="entry name" value="ANTI-SIGMA-F FACTOR RSBW-RELATED"/>
    <property type="match status" value="1"/>
</dbReference>
<dbReference type="EMBL" id="BAABAQ010000017">
    <property type="protein sequence ID" value="GAA4207242.1"/>
    <property type="molecule type" value="Genomic_DNA"/>
</dbReference>
<keyword evidence="4" id="KW-1185">Reference proteome</keyword>
<evidence type="ECO:0000256" key="1">
    <source>
        <dbReference type="ARBA" id="ARBA00022527"/>
    </source>
</evidence>
<organism evidence="3 4">
    <name type="scientific">Streptosporangium oxazolinicum</name>
    <dbReference type="NCBI Taxonomy" id="909287"/>
    <lineage>
        <taxon>Bacteria</taxon>
        <taxon>Bacillati</taxon>
        <taxon>Actinomycetota</taxon>
        <taxon>Actinomycetes</taxon>
        <taxon>Streptosporangiales</taxon>
        <taxon>Streptosporangiaceae</taxon>
        <taxon>Streptosporangium</taxon>
    </lineage>
</organism>
<dbReference type="InterPro" id="IPR036890">
    <property type="entry name" value="HATPase_C_sf"/>
</dbReference>
<sequence>MLCKEIVILCDISRWLGRISVSRLCAAYAKCGTPSVGLALAGALMKTPQNALEAYWDLPADPEAVGKARGLVREALAAWDMSSVEENVTMVVSELVSNAILHGKAPITLALYQYRRVVRGEVTDHSAVWPNPVPAGPEEEHGRGLVNADRWGVVPASEGKPADGKTVWFVCAEWRSR</sequence>
<proteinExistence type="predicted"/>
<dbReference type="InterPro" id="IPR050267">
    <property type="entry name" value="Anti-sigma-factor_SerPK"/>
</dbReference>
<dbReference type="PANTHER" id="PTHR35526:SF3">
    <property type="entry name" value="ANTI-SIGMA-F FACTOR RSBW"/>
    <property type="match status" value="1"/>
</dbReference>
<gene>
    <name evidence="3" type="ORF">GCM10022252_70620</name>
</gene>
<evidence type="ECO:0000313" key="3">
    <source>
        <dbReference type="EMBL" id="GAA4207242.1"/>
    </source>
</evidence>
<evidence type="ECO:0000313" key="4">
    <source>
        <dbReference type="Proteomes" id="UP001501251"/>
    </source>
</evidence>
<dbReference type="Gene3D" id="3.30.565.10">
    <property type="entry name" value="Histidine kinase-like ATPase, C-terminal domain"/>
    <property type="match status" value="1"/>
</dbReference>
<keyword evidence="1" id="KW-0808">Transferase</keyword>
<evidence type="ECO:0000259" key="2">
    <source>
        <dbReference type="Pfam" id="PF13581"/>
    </source>
</evidence>
<keyword evidence="1" id="KW-0723">Serine/threonine-protein kinase</keyword>
<name>A0ABP8BHY5_9ACTN</name>
<comment type="caution">
    <text evidence="3">The sequence shown here is derived from an EMBL/GenBank/DDBJ whole genome shotgun (WGS) entry which is preliminary data.</text>
</comment>
<accession>A0ABP8BHY5</accession>
<dbReference type="Pfam" id="PF13581">
    <property type="entry name" value="HATPase_c_2"/>
    <property type="match status" value="1"/>
</dbReference>
<keyword evidence="1" id="KW-0418">Kinase</keyword>
<feature type="domain" description="Histidine kinase/HSP90-like ATPase" evidence="2">
    <location>
        <begin position="58"/>
        <end position="145"/>
    </location>
</feature>
<dbReference type="SUPFAM" id="SSF55874">
    <property type="entry name" value="ATPase domain of HSP90 chaperone/DNA topoisomerase II/histidine kinase"/>
    <property type="match status" value="1"/>
</dbReference>
<dbReference type="Proteomes" id="UP001501251">
    <property type="component" value="Unassembled WGS sequence"/>
</dbReference>
<protein>
    <recommendedName>
        <fullName evidence="2">Histidine kinase/HSP90-like ATPase domain-containing protein</fullName>
    </recommendedName>
</protein>